<reference evidence="2 3" key="1">
    <citation type="submission" date="2013-12" db="EMBL/GenBank/DDBJ databases">
        <title>Draft genome of the parsitic nematode Ancylostoma duodenale.</title>
        <authorList>
            <person name="Mitreva M."/>
        </authorList>
    </citation>
    <scope>NUCLEOTIDE SEQUENCE [LARGE SCALE GENOMIC DNA]</scope>
    <source>
        <strain evidence="2 3">Zhejiang</strain>
    </source>
</reference>
<feature type="non-terminal residue" evidence="2">
    <location>
        <position position="628"/>
    </location>
</feature>
<name>A0A0C2FW77_9BILA</name>
<evidence type="ECO:0000313" key="3">
    <source>
        <dbReference type="Proteomes" id="UP000054047"/>
    </source>
</evidence>
<dbReference type="EMBL" id="KN742690">
    <property type="protein sequence ID" value="KIH52835.1"/>
    <property type="molecule type" value="Genomic_DNA"/>
</dbReference>
<organism evidence="2 3">
    <name type="scientific">Ancylostoma duodenale</name>
    <dbReference type="NCBI Taxonomy" id="51022"/>
    <lineage>
        <taxon>Eukaryota</taxon>
        <taxon>Metazoa</taxon>
        <taxon>Ecdysozoa</taxon>
        <taxon>Nematoda</taxon>
        <taxon>Chromadorea</taxon>
        <taxon>Rhabditida</taxon>
        <taxon>Rhabditina</taxon>
        <taxon>Rhabditomorpha</taxon>
        <taxon>Strongyloidea</taxon>
        <taxon>Ancylostomatidae</taxon>
        <taxon>Ancylostomatinae</taxon>
        <taxon>Ancylostoma</taxon>
    </lineage>
</organism>
<dbReference type="InterPro" id="IPR008042">
    <property type="entry name" value="Retrotrans_Pao"/>
</dbReference>
<gene>
    <name evidence="2" type="ORF">ANCDUO_17055</name>
</gene>
<sequence length="628" mass="71793">MNPPSTMNSSPTINPPLPYQADTITQFWDLDRLGITEDPDPSVDKDEDARILKRFQDTAQIIDGYLHVQFPWKTSHPRLADNKMLALKRLQSQFRSFQSKQHLWKEYANTISDYHNKGIIEEVDEHQFDDHRVYYIPHQAVIKESSATTKLRVVFDASSHYKGAPSLNDCLHSGPAILPDLNIWQKGYLWDEPFREEDHHQWQELVRNLKHPLPPIPRFIASNDEAATYELAVFGDASKRLFACCAYLICRTPTSTTSRLVMAKSLLAPTKQQVTMPRLELLASLISVRLARFLHSQLNLNITTIHLFSDSLIALHWLHSTRPLKRFVQNRVDPIRTILATFTSADIQTKFYYVQSEVNPADCATRGLSTKEAKNHIWWQGPPFLQQPPSEWPKAGTDFALPPGTGSEAEYEFRAITVIPDKPYKSPIRFTATSSYLKLIRSTAYVLKFVKALFTRTGIPSKTLNLTTITPSKDISAREIITAETLLITEHYKECETTLKRLPLDHLNAHRSSDGLIRCPNRLDNTRTSHQSPTPILLLPEHRLVHLLVMYYHKTHYHAGVHSTIASLRSSYLIPSIKSTVTKILRLCTICKKAQGHAYRYPEMPSLPPERVNRSRPFQNVGLDYLGP</sequence>
<evidence type="ECO:0000313" key="2">
    <source>
        <dbReference type="EMBL" id="KIH52835.1"/>
    </source>
</evidence>
<dbReference type="PANTHER" id="PTHR47331:SF8">
    <property type="match status" value="1"/>
</dbReference>
<dbReference type="Gene3D" id="1.10.340.70">
    <property type="match status" value="1"/>
</dbReference>
<dbReference type="Proteomes" id="UP000054047">
    <property type="component" value="Unassembled WGS sequence"/>
</dbReference>
<keyword evidence="3" id="KW-1185">Reference proteome</keyword>
<evidence type="ECO:0000259" key="1">
    <source>
        <dbReference type="Pfam" id="PF17921"/>
    </source>
</evidence>
<accession>A0A0C2FW77</accession>
<dbReference type="Pfam" id="PF17921">
    <property type="entry name" value="Integrase_H2C2"/>
    <property type="match status" value="1"/>
</dbReference>
<dbReference type="InterPro" id="IPR041588">
    <property type="entry name" value="Integrase_H2C2"/>
</dbReference>
<dbReference type="AlphaFoldDB" id="A0A0C2FW77"/>
<proteinExistence type="predicted"/>
<feature type="domain" description="Integrase zinc-binding" evidence="1">
    <location>
        <begin position="542"/>
        <end position="595"/>
    </location>
</feature>
<protein>
    <recommendedName>
        <fullName evidence="1">Integrase zinc-binding domain-containing protein</fullName>
    </recommendedName>
</protein>
<dbReference type="Pfam" id="PF05380">
    <property type="entry name" value="Peptidase_A17"/>
    <property type="match status" value="1"/>
</dbReference>
<dbReference type="OrthoDB" id="5917660at2759"/>
<dbReference type="PANTHER" id="PTHR47331">
    <property type="entry name" value="PHD-TYPE DOMAIN-CONTAINING PROTEIN"/>
    <property type="match status" value="1"/>
</dbReference>